<reference evidence="1 2" key="1">
    <citation type="submission" date="2015-07" db="EMBL/GenBank/DDBJ databases">
        <title>Lactobacillus korensis/26-25/ whole genome sequencing.</title>
        <authorList>
            <person name="Kim M.K."/>
            <person name="Im W.-T."/>
            <person name="Srinivasan S."/>
            <person name="Lee J.-J."/>
        </authorList>
    </citation>
    <scope>NUCLEOTIDE SEQUENCE [LARGE SCALE GENOMIC DNA]</scope>
    <source>
        <strain evidence="1 2">26-25</strain>
    </source>
</reference>
<evidence type="ECO:0000313" key="1">
    <source>
        <dbReference type="EMBL" id="AKP65660.1"/>
    </source>
</evidence>
<accession>A0AAC8UWD2</accession>
<name>A0AAC8UWD2_9LACO</name>
<dbReference type="KEGG" id="lko:ABN16_12045"/>
<dbReference type="Proteomes" id="UP000036000">
    <property type="component" value="Chromosome"/>
</dbReference>
<evidence type="ECO:0000313" key="2">
    <source>
        <dbReference type="Proteomes" id="UP000036000"/>
    </source>
</evidence>
<gene>
    <name evidence="1" type="ORF">ABN16_12045</name>
</gene>
<proteinExistence type="predicted"/>
<dbReference type="RefSeq" id="WP_048735941.1">
    <property type="nucleotide sequence ID" value="NZ_CP012033.1"/>
</dbReference>
<organism evidence="1 2">
    <name type="scientific">Levilactobacillus koreensis</name>
    <dbReference type="NCBI Taxonomy" id="637971"/>
    <lineage>
        <taxon>Bacteria</taxon>
        <taxon>Bacillati</taxon>
        <taxon>Bacillota</taxon>
        <taxon>Bacilli</taxon>
        <taxon>Lactobacillales</taxon>
        <taxon>Lactobacillaceae</taxon>
        <taxon>Levilactobacillus</taxon>
    </lineage>
</organism>
<protein>
    <submittedName>
        <fullName evidence="1">Uncharacterized protein</fullName>
    </submittedName>
</protein>
<dbReference type="AlphaFoldDB" id="A0AAC8UWD2"/>
<sequence length="80" mass="8949">MTKGLIFAFHGGPTAFVNRVNSVIGQLDDVDLDLLERLCEWSKDNGSVIPMGSLELTAENVQFRLEKLEKLELIDFGVRV</sequence>
<dbReference type="EMBL" id="CP012033">
    <property type="protein sequence ID" value="AKP65660.1"/>
    <property type="molecule type" value="Genomic_DNA"/>
</dbReference>
<keyword evidence="2" id="KW-1185">Reference proteome</keyword>